<organism evidence="1">
    <name type="scientific">marine metagenome</name>
    <dbReference type="NCBI Taxonomy" id="408172"/>
    <lineage>
        <taxon>unclassified sequences</taxon>
        <taxon>metagenomes</taxon>
        <taxon>ecological metagenomes</taxon>
    </lineage>
</organism>
<protein>
    <submittedName>
        <fullName evidence="1">Uncharacterized protein</fullName>
    </submittedName>
</protein>
<accession>A0A383AB91</accession>
<reference evidence="1" key="1">
    <citation type="submission" date="2018-05" db="EMBL/GenBank/DDBJ databases">
        <authorList>
            <person name="Lanie J.A."/>
            <person name="Ng W.-L."/>
            <person name="Kazmierczak K.M."/>
            <person name="Andrzejewski T.M."/>
            <person name="Davidsen T.M."/>
            <person name="Wayne K.J."/>
            <person name="Tettelin H."/>
            <person name="Glass J.I."/>
            <person name="Rusch D."/>
            <person name="Podicherti R."/>
            <person name="Tsui H.-C.T."/>
            <person name="Winkler M.E."/>
        </authorList>
    </citation>
    <scope>NUCLEOTIDE SEQUENCE</scope>
</reference>
<dbReference type="EMBL" id="UINC01190778">
    <property type="protein sequence ID" value="SVE05097.1"/>
    <property type="molecule type" value="Genomic_DNA"/>
</dbReference>
<dbReference type="AlphaFoldDB" id="A0A383AB91"/>
<gene>
    <name evidence="1" type="ORF">METZ01_LOCUS457951</name>
</gene>
<name>A0A383AB91_9ZZZZ</name>
<evidence type="ECO:0000313" key="1">
    <source>
        <dbReference type="EMBL" id="SVE05097.1"/>
    </source>
</evidence>
<sequence length="207" mass="21371">MAISDGSITSVELVNTFEQWRSKTNQLITVLNENSDEDPTSNLISANSLGGLLINTITSNIVSGANVTGSRLLFSGGTVDFTGATVTDLGTTEKFALVEEVGATISGASPDSKIERAQINECEINLNGANLNANSPGDAGTSTINFGGATISDLGTVSVATFNGGTINNMNVNITDDSTAQFITVYAAGPHIFTGASFNYGTYNNPT</sequence>
<proteinExistence type="predicted"/>
<feature type="non-terminal residue" evidence="1">
    <location>
        <position position="207"/>
    </location>
</feature>